<protein>
    <recommendedName>
        <fullName evidence="2">DUF7582 domain-containing protein</fullName>
    </recommendedName>
</protein>
<evidence type="ECO:0000259" key="2">
    <source>
        <dbReference type="Pfam" id="PF24483"/>
    </source>
</evidence>
<reference evidence="3 4" key="1">
    <citation type="journal article" date="2023" name="IMA Fungus">
        <title>Comparative genomic study of the Penicillium genus elucidates a diverse pangenome and 15 lateral gene transfer events.</title>
        <authorList>
            <person name="Petersen C."/>
            <person name="Sorensen T."/>
            <person name="Nielsen M.R."/>
            <person name="Sondergaard T.E."/>
            <person name="Sorensen J.L."/>
            <person name="Fitzpatrick D.A."/>
            <person name="Frisvad J.C."/>
            <person name="Nielsen K.L."/>
        </authorList>
    </citation>
    <scope>NUCLEOTIDE SEQUENCE [LARGE SCALE GENOMIC DNA]</scope>
    <source>
        <strain evidence="3 4">IBT 35679</strain>
    </source>
</reference>
<sequence length="316" mass="35479">MGVMRLPRPSGIYVPSSPIRVTAEMISPPLSPSFNFDSEAVLPTILPALEYISSKLQQRLMHVTLLVGRGKPFPTGQASDLMVIPITKLDQVSTRILERAIAKGARKYSLGTSWSEALDRSYHARLANEYLVQQSILQNEVLFSQEGLTILNMDRIYTFKRRLCVLSSRPNPRPEDQAMISAVKLLHRLMGDFQGRPFSKAFFHRVYEQLDVRDELLTAIASAYKNTHKTDAIILPSKLTAENSKNSPIRLVRVRKNPPPPKSSRCSKRGPKTPLSASDVTPITRNEWNMLVAHDIHEVQPTITQWTPSATVFVVA</sequence>
<dbReference type="Proteomes" id="UP001220324">
    <property type="component" value="Unassembled WGS sequence"/>
</dbReference>
<organism evidence="3 4">
    <name type="scientific">Penicillium frequentans</name>
    <dbReference type="NCBI Taxonomy" id="3151616"/>
    <lineage>
        <taxon>Eukaryota</taxon>
        <taxon>Fungi</taxon>
        <taxon>Dikarya</taxon>
        <taxon>Ascomycota</taxon>
        <taxon>Pezizomycotina</taxon>
        <taxon>Eurotiomycetes</taxon>
        <taxon>Eurotiomycetidae</taxon>
        <taxon>Eurotiales</taxon>
        <taxon>Aspergillaceae</taxon>
        <taxon>Penicillium</taxon>
    </lineage>
</organism>
<evidence type="ECO:0000313" key="4">
    <source>
        <dbReference type="Proteomes" id="UP001220324"/>
    </source>
</evidence>
<accession>A0AAD6GJX2</accession>
<keyword evidence="4" id="KW-1185">Reference proteome</keyword>
<name>A0AAD6GJX2_9EURO</name>
<evidence type="ECO:0000256" key="1">
    <source>
        <dbReference type="SAM" id="MobiDB-lite"/>
    </source>
</evidence>
<evidence type="ECO:0000313" key="3">
    <source>
        <dbReference type="EMBL" id="KAJ5552505.1"/>
    </source>
</evidence>
<dbReference type="InterPro" id="IPR056004">
    <property type="entry name" value="DUF7582"/>
</dbReference>
<dbReference type="EMBL" id="JAQIZZ010000002">
    <property type="protein sequence ID" value="KAJ5552505.1"/>
    <property type="molecule type" value="Genomic_DNA"/>
</dbReference>
<dbReference type="AlphaFoldDB" id="A0AAD6GJX2"/>
<comment type="caution">
    <text evidence="3">The sequence shown here is derived from an EMBL/GenBank/DDBJ whole genome shotgun (WGS) entry which is preliminary data.</text>
</comment>
<gene>
    <name evidence="3" type="ORF">N7494_001883</name>
</gene>
<feature type="region of interest" description="Disordered" evidence="1">
    <location>
        <begin position="252"/>
        <end position="279"/>
    </location>
</feature>
<feature type="domain" description="DUF7582" evidence="2">
    <location>
        <begin position="40"/>
        <end position="230"/>
    </location>
</feature>
<proteinExistence type="predicted"/>
<dbReference type="Pfam" id="PF24483">
    <property type="entry name" value="DUF7582"/>
    <property type="match status" value="1"/>
</dbReference>